<dbReference type="Proteomes" id="UP000095280">
    <property type="component" value="Unplaced"/>
</dbReference>
<feature type="region of interest" description="Disordered" evidence="2">
    <location>
        <begin position="271"/>
        <end position="303"/>
    </location>
</feature>
<evidence type="ECO:0000256" key="2">
    <source>
        <dbReference type="SAM" id="MobiDB-lite"/>
    </source>
</evidence>
<comment type="similarity">
    <text evidence="1">Belongs to the AVL9 family.</text>
</comment>
<dbReference type="PANTHER" id="PTHR31017">
    <property type="entry name" value="LATE SECRETORY PATHWAY PROTEIN AVL9-RELATED"/>
    <property type="match status" value="1"/>
</dbReference>
<proteinExistence type="inferred from homology"/>
<dbReference type="PROSITE" id="PS50211">
    <property type="entry name" value="DENN"/>
    <property type="match status" value="1"/>
</dbReference>
<dbReference type="AlphaFoldDB" id="A0A1I8J9R3"/>
<evidence type="ECO:0000313" key="4">
    <source>
        <dbReference type="Proteomes" id="UP000095280"/>
    </source>
</evidence>
<sequence length="649" mass="69795">MASPSGEDAGFILHILTIGFHHKHGSQLEFCFPALAPGQRPDSGYLPDEWKNLPGLALPDGAHNYEEDNVYFVLPSLIKKERSVFCVSCYRQIDSSQQLVAKTDDVTRSSVQKAVVVVSKVPIFGAIRERLSQAAQSYFEMRDFSRIDVLQETFSDLRRSFSKGSVMGQMYMGLSVKDLLLRYRQKLLVLFKLLMLERRVMFFMNPASDLTNTLVTLVSMFPNILEDGLDRCASIINSKYNVKNLAGTDFVSVEKDADSDASVDDCSDLLGQQQQQSQGGQGQRQQQPGQGEQAAGAEDSQADEANAMAGAAGGAGAKLQEALSGASSLFSSVKTNFLAKVGPQAGGPGAGEMPTDDLQSPFITDDYGFPLPLFAESALFLPYTALQQIDILDDPNVRACLIGANNSVFKDNRQKVDALIGSDQGDFTLQERALAKQLKLTGADEVFMQLLINKIIPSGNDGAAHGDAAADSTGVSAAAVPPMPSGGDSEGSDDWLRSQFRMYLLSALLAAKSGESEDWQDFNASFIRALQKTYHFKVWSAHDHRGLASMENPQHPCHGQSAIGMKFNQLLTGTEQGRKVTNAVQSTGRVIEDTGKAFGGAIFNARSAMSGFFTGLQSKAASRFSGGEAVPGAEEAGQAGGEADAVDLK</sequence>
<dbReference type="WBParaSite" id="maker-uti_cns_0046382-snap-gene-0.5-mRNA-1">
    <property type="protein sequence ID" value="maker-uti_cns_0046382-snap-gene-0.5-mRNA-1"/>
    <property type="gene ID" value="maker-uti_cns_0046382-snap-gene-0.5"/>
</dbReference>
<evidence type="ECO:0000313" key="5">
    <source>
        <dbReference type="WBParaSite" id="maker-uti_cns_0046382-snap-gene-0.5-mRNA-1"/>
    </source>
</evidence>
<feature type="domain" description="UDENN" evidence="3">
    <location>
        <begin position="13"/>
        <end position="222"/>
    </location>
</feature>
<accession>A0A1I8J9R3</accession>
<evidence type="ECO:0000256" key="1">
    <source>
        <dbReference type="ARBA" id="ARBA00038178"/>
    </source>
</evidence>
<feature type="compositionally biased region" description="Low complexity" evidence="2">
    <location>
        <begin position="466"/>
        <end position="480"/>
    </location>
</feature>
<evidence type="ECO:0000259" key="3">
    <source>
        <dbReference type="PROSITE" id="PS50211"/>
    </source>
</evidence>
<name>A0A1I8J9R3_9PLAT</name>
<feature type="compositionally biased region" description="Low complexity" evidence="2">
    <location>
        <begin position="627"/>
        <end position="643"/>
    </location>
</feature>
<dbReference type="GO" id="GO:0005737">
    <property type="term" value="C:cytoplasm"/>
    <property type="evidence" value="ECO:0007669"/>
    <property type="project" value="TreeGrafter"/>
</dbReference>
<dbReference type="InterPro" id="IPR051731">
    <property type="entry name" value="DENND11/AVL9_GEFs"/>
</dbReference>
<dbReference type="PANTHER" id="PTHR31017:SF1">
    <property type="entry name" value="LATE SECRETORY PATHWAY PROTEIN AVL9 HOMOLOG"/>
    <property type="match status" value="1"/>
</dbReference>
<dbReference type="Pfam" id="PF09794">
    <property type="entry name" value="Avl9"/>
    <property type="match status" value="1"/>
</dbReference>
<reference evidence="5" key="1">
    <citation type="submission" date="2016-11" db="UniProtKB">
        <authorList>
            <consortium name="WormBaseParasite"/>
        </authorList>
    </citation>
    <scope>IDENTIFICATION</scope>
</reference>
<protein>
    <submittedName>
        <fullName evidence="5">UDENN domain-containing protein</fullName>
    </submittedName>
</protein>
<keyword evidence="4" id="KW-1185">Reference proteome</keyword>
<organism evidence="4 5">
    <name type="scientific">Macrostomum lignano</name>
    <dbReference type="NCBI Taxonomy" id="282301"/>
    <lineage>
        <taxon>Eukaryota</taxon>
        <taxon>Metazoa</taxon>
        <taxon>Spiralia</taxon>
        <taxon>Lophotrochozoa</taxon>
        <taxon>Platyhelminthes</taxon>
        <taxon>Rhabditophora</taxon>
        <taxon>Macrostomorpha</taxon>
        <taxon>Macrostomida</taxon>
        <taxon>Macrostomidae</taxon>
        <taxon>Macrostomum</taxon>
    </lineage>
</organism>
<dbReference type="InterPro" id="IPR037516">
    <property type="entry name" value="Tripartite_DENN"/>
</dbReference>
<feature type="region of interest" description="Disordered" evidence="2">
    <location>
        <begin position="466"/>
        <end position="492"/>
    </location>
</feature>
<dbReference type="InterPro" id="IPR018307">
    <property type="entry name" value="ABL9/DENND6_dom"/>
</dbReference>
<feature type="region of interest" description="Disordered" evidence="2">
    <location>
        <begin position="627"/>
        <end position="649"/>
    </location>
</feature>